<dbReference type="EMBL" id="CAJEWN010000155">
    <property type="protein sequence ID" value="CAD2169590.1"/>
    <property type="molecule type" value="Genomic_DNA"/>
</dbReference>
<name>A0A6V7V3L6_MELEN</name>
<dbReference type="GO" id="GO:0008154">
    <property type="term" value="P:actin polymerization or depolymerization"/>
    <property type="evidence" value="ECO:0007669"/>
    <property type="project" value="TreeGrafter"/>
</dbReference>
<dbReference type="GO" id="GO:0051016">
    <property type="term" value="P:barbed-end actin filament capping"/>
    <property type="evidence" value="ECO:0007669"/>
    <property type="project" value="TreeGrafter"/>
</dbReference>
<evidence type="ECO:0000313" key="3">
    <source>
        <dbReference type="EMBL" id="CAD2169590.1"/>
    </source>
</evidence>
<dbReference type="OrthoDB" id="20529at2759"/>
<evidence type="ECO:0000256" key="1">
    <source>
        <dbReference type="ARBA" id="ARBA00022737"/>
    </source>
</evidence>
<comment type="caution">
    <text evidence="3">The sequence shown here is derived from an EMBL/GenBank/DDBJ whole genome shotgun (WGS) entry which is preliminary data.</text>
</comment>
<feature type="domain" description="Gelsolin-like" evidence="2">
    <location>
        <begin position="52"/>
        <end position="126"/>
    </location>
</feature>
<dbReference type="SMART" id="SM00262">
    <property type="entry name" value="GEL"/>
    <property type="match status" value="2"/>
</dbReference>
<evidence type="ECO:0000313" key="4">
    <source>
        <dbReference type="Proteomes" id="UP000580250"/>
    </source>
</evidence>
<reference evidence="3 4" key="1">
    <citation type="submission" date="2020-08" db="EMBL/GenBank/DDBJ databases">
        <authorList>
            <person name="Koutsovoulos G."/>
            <person name="Danchin GJ E."/>
        </authorList>
    </citation>
    <scope>NUCLEOTIDE SEQUENCE [LARGE SCALE GENOMIC DNA]</scope>
</reference>
<dbReference type="PANTHER" id="PTHR11977:SF51">
    <property type="entry name" value="PROTEIN FLIGHTLESS-1 HOMOLOG"/>
    <property type="match status" value="1"/>
</dbReference>
<dbReference type="CDD" id="cd11288">
    <property type="entry name" value="gelsolin_S5_like"/>
    <property type="match status" value="1"/>
</dbReference>
<dbReference type="InterPro" id="IPR029006">
    <property type="entry name" value="ADF-H/Gelsolin-like_dom_sf"/>
</dbReference>
<dbReference type="PRINTS" id="PR00597">
    <property type="entry name" value="GELSOLIN"/>
</dbReference>
<organism evidence="3 4">
    <name type="scientific">Meloidogyne enterolobii</name>
    <name type="common">Root-knot nematode worm</name>
    <name type="synonym">Meloidogyne mayaguensis</name>
    <dbReference type="NCBI Taxonomy" id="390850"/>
    <lineage>
        <taxon>Eukaryota</taxon>
        <taxon>Metazoa</taxon>
        <taxon>Ecdysozoa</taxon>
        <taxon>Nematoda</taxon>
        <taxon>Chromadorea</taxon>
        <taxon>Rhabditida</taxon>
        <taxon>Tylenchina</taxon>
        <taxon>Tylenchomorpha</taxon>
        <taxon>Tylenchoidea</taxon>
        <taxon>Meloidogynidae</taxon>
        <taxon>Meloidogyninae</taxon>
        <taxon>Meloidogyne</taxon>
    </lineage>
</organism>
<dbReference type="Proteomes" id="UP000580250">
    <property type="component" value="Unassembled WGS sequence"/>
</dbReference>
<dbReference type="GO" id="GO:0005546">
    <property type="term" value="F:phosphatidylinositol-4,5-bisphosphate binding"/>
    <property type="evidence" value="ECO:0007669"/>
    <property type="project" value="TreeGrafter"/>
</dbReference>
<keyword evidence="1" id="KW-0677">Repeat</keyword>
<dbReference type="InterPro" id="IPR007123">
    <property type="entry name" value="Gelsolin-like_dom"/>
</dbReference>
<dbReference type="PANTHER" id="PTHR11977">
    <property type="entry name" value="VILLIN"/>
    <property type="match status" value="1"/>
</dbReference>
<dbReference type="AlphaFoldDB" id="A0A6V7V3L6"/>
<feature type="domain" description="Gelsolin-like" evidence="2">
    <location>
        <begin position="161"/>
        <end position="215"/>
    </location>
</feature>
<evidence type="ECO:0000259" key="2">
    <source>
        <dbReference type="Pfam" id="PF00626"/>
    </source>
</evidence>
<dbReference type="GO" id="GO:0051014">
    <property type="term" value="P:actin filament severing"/>
    <property type="evidence" value="ECO:0007669"/>
    <property type="project" value="TreeGrafter"/>
</dbReference>
<accession>A0A6V7V3L6</accession>
<dbReference type="SUPFAM" id="SSF55753">
    <property type="entry name" value="Actin depolymerizing proteins"/>
    <property type="match status" value="2"/>
</dbReference>
<dbReference type="GO" id="GO:0015629">
    <property type="term" value="C:actin cytoskeleton"/>
    <property type="evidence" value="ECO:0007669"/>
    <property type="project" value="TreeGrafter"/>
</dbReference>
<proteinExistence type="predicted"/>
<dbReference type="GO" id="GO:0030239">
    <property type="term" value="P:myofibril assembly"/>
    <property type="evidence" value="ECO:0007669"/>
    <property type="project" value="TreeGrafter"/>
</dbReference>
<protein>
    <recommendedName>
        <fullName evidence="2">Gelsolin-like domain-containing protein</fullName>
    </recommendedName>
</protein>
<dbReference type="GO" id="GO:0005634">
    <property type="term" value="C:nucleus"/>
    <property type="evidence" value="ECO:0007669"/>
    <property type="project" value="TreeGrafter"/>
</dbReference>
<dbReference type="InterPro" id="IPR007122">
    <property type="entry name" value="Villin/Gelsolin"/>
</dbReference>
<dbReference type="CDD" id="cd11291">
    <property type="entry name" value="gelsolin_S6_like"/>
    <property type="match status" value="1"/>
</dbReference>
<dbReference type="Pfam" id="PF00626">
    <property type="entry name" value="Gelsolin"/>
    <property type="match status" value="2"/>
</dbReference>
<dbReference type="GO" id="GO:0005737">
    <property type="term" value="C:cytoplasm"/>
    <property type="evidence" value="ECO:0007669"/>
    <property type="project" value="TreeGrafter"/>
</dbReference>
<dbReference type="Gene3D" id="3.40.20.10">
    <property type="entry name" value="Severin"/>
    <property type="match status" value="2"/>
</dbReference>
<sequence>MNQQQENHKFLSHFKRKILIRRGRREATLKLNEPELFHMRANGSSICTRTIQVDCRVSSLNSAFCYILRTPCAVGDESGVIYVWKGSKCDSYFFKIAEEVANELVKKDLKLPIEIIEEGKEPQLFWQTLGGGGNKKYDKNADFMQHTRLFRCTNEKGYFSVSEKTVDFCQEDLENDDVMIVDDGNFVYIWLGTGASEVEIKLAYKAAQVYCGHIQMKQPERPRKLLLSIKDHESKRFSRLFHGWGKHKIPAGTEGK</sequence>
<dbReference type="GO" id="GO:0051015">
    <property type="term" value="F:actin filament binding"/>
    <property type="evidence" value="ECO:0007669"/>
    <property type="project" value="InterPro"/>
</dbReference>
<gene>
    <name evidence="3" type="ORF">MENT_LOCUS20930</name>
</gene>